<proteinExistence type="predicted"/>
<dbReference type="SUPFAM" id="SSF57667">
    <property type="entry name" value="beta-beta-alpha zinc fingers"/>
    <property type="match status" value="1"/>
</dbReference>
<feature type="domain" description="C2H2-type" evidence="3">
    <location>
        <begin position="244"/>
        <end position="271"/>
    </location>
</feature>
<keyword evidence="1" id="KW-0479">Metal-binding</keyword>
<accession>A0A8S0WGA0</accession>
<dbReference type="PROSITE" id="PS00028">
    <property type="entry name" value="ZINC_FINGER_C2H2_1"/>
    <property type="match status" value="1"/>
</dbReference>
<dbReference type="OrthoDB" id="6077919at2759"/>
<dbReference type="GO" id="GO:0008270">
    <property type="term" value="F:zinc ion binding"/>
    <property type="evidence" value="ECO:0007669"/>
    <property type="project" value="UniProtKB-KW"/>
</dbReference>
<protein>
    <recommendedName>
        <fullName evidence="3">C2H2-type domain-containing protein</fullName>
    </recommendedName>
</protein>
<dbReference type="InterPro" id="IPR013087">
    <property type="entry name" value="Znf_C2H2_type"/>
</dbReference>
<keyword evidence="5" id="KW-1185">Reference proteome</keyword>
<name>A0A8S0WGA0_CYCAE</name>
<organism evidence="4 5">
    <name type="scientific">Cyclocybe aegerita</name>
    <name type="common">Black poplar mushroom</name>
    <name type="synonym">Agrocybe aegerita</name>
    <dbReference type="NCBI Taxonomy" id="1973307"/>
    <lineage>
        <taxon>Eukaryota</taxon>
        <taxon>Fungi</taxon>
        <taxon>Dikarya</taxon>
        <taxon>Basidiomycota</taxon>
        <taxon>Agaricomycotina</taxon>
        <taxon>Agaricomycetes</taxon>
        <taxon>Agaricomycetidae</taxon>
        <taxon>Agaricales</taxon>
        <taxon>Agaricineae</taxon>
        <taxon>Bolbitiaceae</taxon>
        <taxon>Cyclocybe</taxon>
    </lineage>
</organism>
<evidence type="ECO:0000256" key="1">
    <source>
        <dbReference type="PROSITE-ProRule" id="PRU00042"/>
    </source>
</evidence>
<dbReference type="InterPro" id="IPR036236">
    <property type="entry name" value="Znf_C2H2_sf"/>
</dbReference>
<reference evidence="4 5" key="1">
    <citation type="submission" date="2020-01" db="EMBL/GenBank/DDBJ databases">
        <authorList>
            <person name="Gupta K D."/>
        </authorList>
    </citation>
    <scope>NUCLEOTIDE SEQUENCE [LARGE SCALE GENOMIC DNA]</scope>
</reference>
<evidence type="ECO:0000313" key="4">
    <source>
        <dbReference type="EMBL" id="CAA7268720.1"/>
    </source>
</evidence>
<feature type="compositionally biased region" description="Polar residues" evidence="2">
    <location>
        <begin position="87"/>
        <end position="111"/>
    </location>
</feature>
<comment type="caution">
    <text evidence="4">The sequence shown here is derived from an EMBL/GenBank/DDBJ whole genome shotgun (WGS) entry which is preliminary data.</text>
</comment>
<gene>
    <name evidence="4" type="ORF">AAE3_LOCUS10953</name>
</gene>
<feature type="compositionally biased region" description="Low complexity" evidence="2">
    <location>
        <begin position="40"/>
        <end position="56"/>
    </location>
</feature>
<dbReference type="AlphaFoldDB" id="A0A8S0WGA0"/>
<sequence>MATVSLPSIHEMFPAHLICRDEFATTVPRSRARPPPPSSSLPSTCSGPSSSTAGPSHVRMPHLPTHPPAHLHAHAVAHSAHTPTSRAYGSSSGHAPISAANTSSRRSSFAGAQSHPHAHAGTTAPGAPSERRPPHVHHPYSYPHDERQRRHSYQQHLPPSTHQHQHQHYPMDTNDGEEDASEGSIGGSPMPVNAQVPSMPMHAQGYPAIPHHHLGPGQGHPGMSVMPMPPPMNEGDGVPSGKKHVCPTCFKRFNRPSSLRIHVNTHTGATRQFYYSSSL</sequence>
<dbReference type="EMBL" id="CACVBS010000069">
    <property type="protein sequence ID" value="CAA7268720.1"/>
    <property type="molecule type" value="Genomic_DNA"/>
</dbReference>
<feature type="compositionally biased region" description="Low complexity" evidence="2">
    <location>
        <begin position="76"/>
        <end position="85"/>
    </location>
</feature>
<keyword evidence="1" id="KW-0862">Zinc</keyword>
<keyword evidence="1" id="KW-0863">Zinc-finger</keyword>
<feature type="region of interest" description="Disordered" evidence="2">
    <location>
        <begin position="27"/>
        <end position="195"/>
    </location>
</feature>
<dbReference type="PROSITE" id="PS50157">
    <property type="entry name" value="ZINC_FINGER_C2H2_2"/>
    <property type="match status" value="1"/>
</dbReference>
<evidence type="ECO:0000313" key="5">
    <source>
        <dbReference type="Proteomes" id="UP000467700"/>
    </source>
</evidence>
<dbReference type="Proteomes" id="UP000467700">
    <property type="component" value="Unassembled WGS sequence"/>
</dbReference>
<dbReference type="Pfam" id="PF00096">
    <property type="entry name" value="zf-C2H2"/>
    <property type="match status" value="1"/>
</dbReference>
<evidence type="ECO:0000259" key="3">
    <source>
        <dbReference type="PROSITE" id="PS50157"/>
    </source>
</evidence>
<dbReference type="Gene3D" id="3.30.160.60">
    <property type="entry name" value="Classic Zinc Finger"/>
    <property type="match status" value="1"/>
</dbReference>
<evidence type="ECO:0000256" key="2">
    <source>
        <dbReference type="SAM" id="MobiDB-lite"/>
    </source>
</evidence>